<dbReference type="CDD" id="cd00207">
    <property type="entry name" value="fer2"/>
    <property type="match status" value="1"/>
</dbReference>
<organism evidence="3 4">
    <name type="scientific">Thalassobacillus devorans</name>
    <dbReference type="NCBI Taxonomy" id="279813"/>
    <lineage>
        <taxon>Bacteria</taxon>
        <taxon>Bacillati</taxon>
        <taxon>Bacillota</taxon>
        <taxon>Bacilli</taxon>
        <taxon>Bacillales</taxon>
        <taxon>Bacillaceae</taxon>
        <taxon>Thalassobacillus</taxon>
    </lineage>
</organism>
<feature type="compositionally biased region" description="Acidic residues" evidence="1">
    <location>
        <begin position="282"/>
        <end position="304"/>
    </location>
</feature>
<proteinExistence type="predicted"/>
<comment type="caution">
    <text evidence="3">The sequence shown here is derived from an EMBL/GenBank/DDBJ whole genome shotgun (WGS) entry which is preliminary data.</text>
</comment>
<feature type="region of interest" description="Disordered" evidence="1">
    <location>
        <begin position="275"/>
        <end position="304"/>
    </location>
</feature>
<accession>A0ABQ1PDI6</accession>
<evidence type="ECO:0000313" key="4">
    <source>
        <dbReference type="Proteomes" id="UP000619534"/>
    </source>
</evidence>
<dbReference type="Pfam" id="PF09648">
    <property type="entry name" value="YycI"/>
    <property type="match status" value="1"/>
</dbReference>
<sequence length="304" mass="34843">MQWGQIKTLFILSFLILDLFLLQQFLGKQDENLEQIEESTPAEEQLALENIDYSEIPEEQEDIAFINGSRAEFSEEDMEALDSIEGISRPDFNNDNLLYIEFNDPIPLEEDDSSEEIMDKVDDYIIYGDQYAYWGKNEEQNVLLFFQKNNNRTIYFNESGLLMFLVEDGSITGYYQTRLGNIESENEKTELVQPISAVYQLYDNGDLASGDKITDMVVGYHSKTKTNKEDPTGIQVFAPTWKITVNSEEIYFVNATEGKVLDIEEDEFILDTMETAGVSIPPEEEESEEKDASDESLESDDSNE</sequence>
<dbReference type="InterPro" id="IPR018604">
    <property type="entry name" value="YycI-like"/>
</dbReference>
<dbReference type="RefSeq" id="WP_062443532.1">
    <property type="nucleotide sequence ID" value="NZ_BMCJ01000005.1"/>
</dbReference>
<dbReference type="Proteomes" id="UP000619534">
    <property type="component" value="Unassembled WGS sequence"/>
</dbReference>
<dbReference type="InterPro" id="IPR001041">
    <property type="entry name" value="2Fe-2S_ferredoxin-type"/>
</dbReference>
<evidence type="ECO:0000313" key="3">
    <source>
        <dbReference type="EMBL" id="GGC95089.1"/>
    </source>
</evidence>
<name>A0ABQ1PDI6_9BACI</name>
<protein>
    <recommendedName>
        <fullName evidence="2">Regulatory protein YycH-like domain-containing protein</fullName>
    </recommendedName>
</protein>
<dbReference type="EMBL" id="BMCJ01000005">
    <property type="protein sequence ID" value="GGC95089.1"/>
    <property type="molecule type" value="Genomic_DNA"/>
</dbReference>
<dbReference type="Gene3D" id="2.40.128.690">
    <property type="entry name" value="YycH protein, domain 3-like"/>
    <property type="match status" value="1"/>
</dbReference>
<keyword evidence="4" id="KW-1185">Reference proteome</keyword>
<feature type="domain" description="Regulatory protein YycH-like" evidence="2">
    <location>
        <begin position="34"/>
        <end position="256"/>
    </location>
</feature>
<evidence type="ECO:0000259" key="2">
    <source>
        <dbReference type="Pfam" id="PF09648"/>
    </source>
</evidence>
<gene>
    <name evidence="3" type="ORF">GCM10007216_27270</name>
</gene>
<evidence type="ECO:0000256" key="1">
    <source>
        <dbReference type="SAM" id="MobiDB-lite"/>
    </source>
</evidence>
<reference evidence="4" key="1">
    <citation type="journal article" date="2019" name="Int. J. Syst. Evol. Microbiol.">
        <title>The Global Catalogue of Microorganisms (GCM) 10K type strain sequencing project: providing services to taxonomists for standard genome sequencing and annotation.</title>
        <authorList>
            <consortium name="The Broad Institute Genomics Platform"/>
            <consortium name="The Broad Institute Genome Sequencing Center for Infectious Disease"/>
            <person name="Wu L."/>
            <person name="Ma J."/>
        </authorList>
    </citation>
    <scope>NUCLEOTIDE SEQUENCE [LARGE SCALE GENOMIC DNA]</scope>
    <source>
        <strain evidence="4">CCM 7282</strain>
    </source>
</reference>